<keyword evidence="3 10" id="KW-0812">Transmembrane</keyword>
<dbReference type="PANTHER" id="PTHR22883">
    <property type="entry name" value="ZINC FINGER DHHC DOMAIN CONTAINING PROTEIN"/>
    <property type="match status" value="1"/>
</dbReference>
<comment type="domain">
    <text evidence="10">The DHHC domain is required for palmitoyltransferase activity.</text>
</comment>
<dbReference type="GO" id="GO:0005794">
    <property type="term" value="C:Golgi apparatus"/>
    <property type="evidence" value="ECO:0007669"/>
    <property type="project" value="TreeGrafter"/>
</dbReference>
<dbReference type="EC" id="2.3.1.225" evidence="10"/>
<organism evidence="13">
    <name type="scientific">Pseudo-nitzschia australis</name>
    <dbReference type="NCBI Taxonomy" id="44445"/>
    <lineage>
        <taxon>Eukaryota</taxon>
        <taxon>Sar</taxon>
        <taxon>Stramenopiles</taxon>
        <taxon>Ochrophyta</taxon>
        <taxon>Bacillariophyta</taxon>
        <taxon>Bacillariophyceae</taxon>
        <taxon>Bacillariophycidae</taxon>
        <taxon>Bacillariales</taxon>
        <taxon>Bacillariaceae</taxon>
        <taxon>Pseudo-nitzschia</taxon>
    </lineage>
</organism>
<protein>
    <recommendedName>
        <fullName evidence="10">Palmitoyltransferase</fullName>
        <ecNumber evidence="10">2.3.1.225</ecNumber>
    </recommendedName>
</protein>
<keyword evidence="8 10" id="KW-0012">Acyltransferase</keyword>
<evidence type="ECO:0000256" key="2">
    <source>
        <dbReference type="ARBA" id="ARBA00022679"/>
    </source>
</evidence>
<evidence type="ECO:0000256" key="9">
    <source>
        <dbReference type="ARBA" id="ARBA00048048"/>
    </source>
</evidence>
<feature type="region of interest" description="Disordered" evidence="11">
    <location>
        <begin position="41"/>
        <end position="87"/>
    </location>
</feature>
<keyword evidence="4 10" id="KW-1133">Transmembrane helix</keyword>
<evidence type="ECO:0000256" key="3">
    <source>
        <dbReference type="ARBA" id="ARBA00022692"/>
    </source>
</evidence>
<dbReference type="PANTHER" id="PTHR22883:SF43">
    <property type="entry name" value="PALMITOYLTRANSFERASE APP"/>
    <property type="match status" value="1"/>
</dbReference>
<evidence type="ECO:0000256" key="8">
    <source>
        <dbReference type="ARBA" id="ARBA00023315"/>
    </source>
</evidence>
<dbReference type="PROSITE" id="PS50216">
    <property type="entry name" value="DHHC"/>
    <property type="match status" value="1"/>
</dbReference>
<keyword evidence="6" id="KW-0564">Palmitate</keyword>
<feature type="compositionally biased region" description="Acidic residues" evidence="11">
    <location>
        <begin position="558"/>
        <end position="571"/>
    </location>
</feature>
<evidence type="ECO:0000256" key="7">
    <source>
        <dbReference type="ARBA" id="ARBA00023288"/>
    </source>
</evidence>
<evidence type="ECO:0000256" key="11">
    <source>
        <dbReference type="SAM" id="MobiDB-lite"/>
    </source>
</evidence>
<feature type="compositionally biased region" description="Low complexity" evidence="11">
    <location>
        <begin position="519"/>
        <end position="532"/>
    </location>
</feature>
<evidence type="ECO:0000256" key="4">
    <source>
        <dbReference type="ARBA" id="ARBA00022989"/>
    </source>
</evidence>
<dbReference type="GO" id="GO:0019706">
    <property type="term" value="F:protein-cysteine S-palmitoyltransferase activity"/>
    <property type="evidence" value="ECO:0007669"/>
    <property type="project" value="UniProtKB-EC"/>
</dbReference>
<feature type="transmembrane region" description="Helical" evidence="10">
    <location>
        <begin position="358"/>
        <end position="381"/>
    </location>
</feature>
<dbReference type="EMBL" id="HBIX01001502">
    <property type="protein sequence ID" value="CAE0708396.1"/>
    <property type="molecule type" value="Transcribed_RNA"/>
</dbReference>
<name>A0A7S4AA21_9STRA</name>
<proteinExistence type="inferred from homology"/>
<dbReference type="Pfam" id="PF01529">
    <property type="entry name" value="DHHC"/>
    <property type="match status" value="1"/>
</dbReference>
<dbReference type="InterPro" id="IPR039859">
    <property type="entry name" value="PFA4/ZDH16/20/ERF2-like"/>
</dbReference>
<evidence type="ECO:0000259" key="12">
    <source>
        <dbReference type="Pfam" id="PF01529"/>
    </source>
</evidence>
<feature type="transmembrane region" description="Helical" evidence="10">
    <location>
        <begin position="264"/>
        <end position="281"/>
    </location>
</feature>
<dbReference type="AlphaFoldDB" id="A0A7S4AA21"/>
<evidence type="ECO:0000256" key="10">
    <source>
        <dbReference type="RuleBase" id="RU079119"/>
    </source>
</evidence>
<feature type="domain" description="Palmitoyltransferase DHHC" evidence="12">
    <location>
        <begin position="314"/>
        <end position="455"/>
    </location>
</feature>
<feature type="region of interest" description="Disordered" evidence="11">
    <location>
        <begin position="506"/>
        <end position="571"/>
    </location>
</feature>
<evidence type="ECO:0000313" key="13">
    <source>
        <dbReference type="EMBL" id="CAE0708396.1"/>
    </source>
</evidence>
<evidence type="ECO:0000256" key="5">
    <source>
        <dbReference type="ARBA" id="ARBA00023136"/>
    </source>
</evidence>
<evidence type="ECO:0000256" key="6">
    <source>
        <dbReference type="ARBA" id="ARBA00023139"/>
    </source>
</evidence>
<dbReference type="GO" id="GO:0006612">
    <property type="term" value="P:protein targeting to membrane"/>
    <property type="evidence" value="ECO:0007669"/>
    <property type="project" value="TreeGrafter"/>
</dbReference>
<keyword evidence="2 10" id="KW-0808">Transferase</keyword>
<comment type="subcellular location">
    <subcellularLocation>
        <location evidence="1">Endomembrane system</location>
        <topology evidence="1">Multi-pass membrane protein</topology>
    </subcellularLocation>
</comment>
<accession>A0A7S4AA21</accession>
<reference evidence="13" key="1">
    <citation type="submission" date="2021-01" db="EMBL/GenBank/DDBJ databases">
        <authorList>
            <person name="Corre E."/>
            <person name="Pelletier E."/>
            <person name="Niang G."/>
            <person name="Scheremetjew M."/>
            <person name="Finn R."/>
            <person name="Kale V."/>
            <person name="Holt S."/>
            <person name="Cochrane G."/>
            <person name="Meng A."/>
            <person name="Brown T."/>
            <person name="Cohen L."/>
        </authorList>
    </citation>
    <scope>NUCLEOTIDE SEQUENCE</scope>
    <source>
        <strain evidence="13">10249 10 AB</strain>
    </source>
</reference>
<sequence>MYTYLKSYLLSSDRDGDAAKATAATPGESISENTSLLVGNSKRSAADSGESQNDTNADATNFTNSDIGSANHDTVHPIPSNPPSPYDLYFTNRNPTVQRYYRFNATPITPIVALHKKPGASSNNHSNAAVVTSGVTGLLRRSAVVPSHGTDVSGDWILVSVGGRSGWARKKSPRQHFSGFTLAEKFTSTEGWMGNHAFACGGKLMLGSDAPSLVFTNLLIVMGYFLHFRIVIPRLEHMEEIGHNVVPGTGWLFSEPWHWHVEPIYWSSIVLGSLALIMLWVSAMMDPGIIPPVSSPVKAPVPEGVPLGGPLGYRYCSTCNIFRPPRSKHCNSCNVCVSKFDHHCPWVGNCIGERNHRFFFLFLIGISGMTIVTTLCAFEVMVEAFTTTPSVIMNDDGTISTTLTTFQRLWKAILSQKLTFMLGSFTLLCAWSLTSLLCFHGMIISIAQTTNERVRGVYQMGHVENATDRGCFWNWHHAACIPYPVSRLPRDMSAYVITDYENRPERVWNGDDEGGDGGTTKPAAATAPVTTKSSRNGNTNGNVNGSKRSRIPTTENTDRDEEEEKTMEDPV</sequence>
<feature type="transmembrane region" description="Helical" evidence="10">
    <location>
        <begin position="213"/>
        <end position="232"/>
    </location>
</feature>
<dbReference type="GO" id="GO:0005783">
    <property type="term" value="C:endoplasmic reticulum"/>
    <property type="evidence" value="ECO:0007669"/>
    <property type="project" value="TreeGrafter"/>
</dbReference>
<gene>
    <name evidence="13" type="ORF">PAUS00366_LOCUS1116</name>
</gene>
<feature type="transmembrane region" description="Helical" evidence="10">
    <location>
        <begin position="418"/>
        <end position="439"/>
    </location>
</feature>
<comment type="similarity">
    <text evidence="10">Belongs to the DHHC palmitoyltransferase family.</text>
</comment>
<dbReference type="InterPro" id="IPR001594">
    <property type="entry name" value="Palmitoyltrfase_DHHC"/>
</dbReference>
<keyword evidence="7" id="KW-0449">Lipoprotein</keyword>
<keyword evidence="5 10" id="KW-0472">Membrane</keyword>
<comment type="catalytic activity">
    <reaction evidence="9 10">
        <text>L-cysteinyl-[protein] + hexadecanoyl-CoA = S-hexadecanoyl-L-cysteinyl-[protein] + CoA</text>
        <dbReference type="Rhea" id="RHEA:36683"/>
        <dbReference type="Rhea" id="RHEA-COMP:10131"/>
        <dbReference type="Rhea" id="RHEA-COMP:11032"/>
        <dbReference type="ChEBI" id="CHEBI:29950"/>
        <dbReference type="ChEBI" id="CHEBI:57287"/>
        <dbReference type="ChEBI" id="CHEBI:57379"/>
        <dbReference type="ChEBI" id="CHEBI:74151"/>
        <dbReference type="EC" id="2.3.1.225"/>
    </reaction>
</comment>
<evidence type="ECO:0000256" key="1">
    <source>
        <dbReference type="ARBA" id="ARBA00004127"/>
    </source>
</evidence>
<feature type="compositionally biased region" description="Polar residues" evidence="11">
    <location>
        <begin position="533"/>
        <end position="546"/>
    </location>
</feature>
<feature type="compositionally biased region" description="Low complexity" evidence="11">
    <location>
        <begin position="53"/>
        <end position="64"/>
    </location>
</feature>